<reference evidence="4 5" key="1">
    <citation type="submission" date="2022-05" db="EMBL/GenBank/DDBJ databases">
        <authorList>
            <person name="Park J.-S."/>
        </authorList>
    </citation>
    <scope>NUCLEOTIDE SEQUENCE [LARGE SCALE GENOMIC DNA]</scope>
    <source>
        <strain evidence="4 5">2012CJ34-2</strain>
    </source>
</reference>
<feature type="coiled-coil region" evidence="1">
    <location>
        <begin position="170"/>
        <end position="201"/>
    </location>
</feature>
<evidence type="ECO:0000256" key="1">
    <source>
        <dbReference type="SAM" id="Coils"/>
    </source>
</evidence>
<dbReference type="EMBL" id="JAMFLX010000025">
    <property type="protein sequence ID" value="MCL6271433.1"/>
    <property type="molecule type" value="Genomic_DNA"/>
</dbReference>
<evidence type="ECO:0000313" key="5">
    <source>
        <dbReference type="Proteomes" id="UP001203338"/>
    </source>
</evidence>
<evidence type="ECO:0000313" key="4">
    <source>
        <dbReference type="EMBL" id="MCL6271433.1"/>
    </source>
</evidence>
<feature type="coiled-coil region" evidence="1">
    <location>
        <begin position="245"/>
        <end position="272"/>
    </location>
</feature>
<evidence type="ECO:0000256" key="2">
    <source>
        <dbReference type="SAM" id="MobiDB-lite"/>
    </source>
</evidence>
<feature type="chain" id="PRO_5047489676" evidence="3">
    <location>
        <begin position="32"/>
        <end position="681"/>
    </location>
</feature>
<evidence type="ECO:0000256" key="3">
    <source>
        <dbReference type="SAM" id="SignalP"/>
    </source>
</evidence>
<dbReference type="Proteomes" id="UP001203338">
    <property type="component" value="Unassembled WGS sequence"/>
</dbReference>
<keyword evidence="3" id="KW-0732">Signal</keyword>
<feature type="coiled-coil region" evidence="1">
    <location>
        <begin position="112"/>
        <end position="146"/>
    </location>
</feature>
<accession>A0ABT0PJC6</accession>
<sequence length="681" mass="77922">MRNEASKIRQTVTPALIFLLLVSLLESQAHAGSKTKGDRRPPEKAGTGRQSQIVEMEETVEAQGFVLPDGPLYVPPTVKKAIDNRDWDNAIAEITRTSTLYDDKLSTKEVEKQQIEKRLAAEKIALADLEKIKKSREDKIDQQKNDELESIAAEERKTQALFAQIKDQVAEITKKKRQQQLAKIEEKEKNTRDEIARLKVLQDGNERLHSMLKKHVSDEHWRLIVAMCQAHKRDEHELIQLRDTLKASAEDEKILKADLEQAQRDHDEAVNAHSRLDTTYADKKTKRSEKIRENIKSHNTQKTNEELTLRTLDKTLAREREQEKIKLDKTIQNARLVLTKKPKVDERGQTATERLNSQIIERENILASNIQKVVSEASLEPEGDEIVADMKALTQRVTIRPFCCLPRFMNCCCKKFSPWLKQEIQIKGKVQTVNSYVPLNHGQWKSGYVISEGQTIITEQGIRYEVYIIQKNAAKTGAPHLFEGARFEIYAVPWAETIDFEKTKERDNTVICSKHGLLSIHMDSGKPINETSRSHKVTFTPLLSSEFDEIKYDLIAPGKVPSGSSTRLPTLVNPPGMKALKADGYLPFFNMSTFAHIAKRYLDARANNKVSNLVNDWSNARKQLELVDSNIRLHFVSWIRKEGKEYYYQEHRQSRWIPVNARASYFSTGITFTNSTSATGR</sequence>
<feature type="signal peptide" evidence="3">
    <location>
        <begin position="1"/>
        <end position="31"/>
    </location>
</feature>
<protein>
    <submittedName>
        <fullName evidence="4">Uncharacterized protein</fullName>
    </submittedName>
</protein>
<keyword evidence="5" id="KW-1185">Reference proteome</keyword>
<feature type="region of interest" description="Disordered" evidence="2">
    <location>
        <begin position="30"/>
        <end position="51"/>
    </location>
</feature>
<comment type="caution">
    <text evidence="4">The sequence shown here is derived from an EMBL/GenBank/DDBJ whole genome shotgun (WGS) entry which is preliminary data.</text>
</comment>
<proteinExistence type="predicted"/>
<dbReference type="RefSeq" id="WP_249701044.1">
    <property type="nucleotide sequence ID" value="NZ_JAMFLX010000025.1"/>
</dbReference>
<organism evidence="4 5">
    <name type="scientific">Parendozoicomonas callyspongiae</name>
    <dbReference type="NCBI Taxonomy" id="2942213"/>
    <lineage>
        <taxon>Bacteria</taxon>
        <taxon>Pseudomonadati</taxon>
        <taxon>Pseudomonadota</taxon>
        <taxon>Gammaproteobacteria</taxon>
        <taxon>Oceanospirillales</taxon>
        <taxon>Endozoicomonadaceae</taxon>
        <taxon>Parendozoicomonas</taxon>
    </lineage>
</organism>
<name>A0ABT0PJC6_9GAMM</name>
<keyword evidence="1" id="KW-0175">Coiled coil</keyword>
<gene>
    <name evidence="4" type="ORF">M3P05_16045</name>
</gene>